<dbReference type="EMBL" id="JABSNM010000027">
    <property type="protein sequence ID" value="NRT58357.1"/>
    <property type="molecule type" value="Genomic_DNA"/>
</dbReference>
<evidence type="ECO:0000259" key="7">
    <source>
        <dbReference type="PROSITE" id="PS51900"/>
    </source>
</evidence>
<keyword evidence="4" id="KW-0233">DNA recombination</keyword>
<evidence type="ECO:0000313" key="9">
    <source>
        <dbReference type="Proteomes" id="UP001516061"/>
    </source>
</evidence>
<name>A0ABX2GAD5_9BURK</name>
<feature type="domain" description="Core-binding (CB)" evidence="7">
    <location>
        <begin position="104"/>
        <end position="185"/>
    </location>
</feature>
<dbReference type="SUPFAM" id="SSF56349">
    <property type="entry name" value="DNA breaking-rejoining enzymes"/>
    <property type="match status" value="1"/>
</dbReference>
<dbReference type="InterPro" id="IPR025166">
    <property type="entry name" value="Integrase_DNA_bind_dom"/>
</dbReference>
<dbReference type="InterPro" id="IPR050808">
    <property type="entry name" value="Phage_Integrase"/>
</dbReference>
<dbReference type="RefSeq" id="WP_173807380.1">
    <property type="nucleotide sequence ID" value="NZ_JABSNM010000027.1"/>
</dbReference>
<dbReference type="PROSITE" id="PS51900">
    <property type="entry name" value="CB"/>
    <property type="match status" value="1"/>
</dbReference>
<proteinExistence type="inferred from homology"/>
<dbReference type="Gene3D" id="1.10.150.130">
    <property type="match status" value="1"/>
</dbReference>
<dbReference type="InterPro" id="IPR010998">
    <property type="entry name" value="Integrase_recombinase_N"/>
</dbReference>
<evidence type="ECO:0000256" key="4">
    <source>
        <dbReference type="ARBA" id="ARBA00023172"/>
    </source>
</evidence>
<comment type="caution">
    <text evidence="8">The sequence shown here is derived from an EMBL/GenBank/DDBJ whole genome shotgun (WGS) entry which is preliminary data.</text>
</comment>
<evidence type="ECO:0000256" key="5">
    <source>
        <dbReference type="PROSITE-ProRule" id="PRU01248"/>
    </source>
</evidence>
<evidence type="ECO:0000256" key="2">
    <source>
        <dbReference type="ARBA" id="ARBA00022908"/>
    </source>
</evidence>
<dbReference type="InterPro" id="IPR011010">
    <property type="entry name" value="DNA_brk_join_enz"/>
</dbReference>
<dbReference type="InterPro" id="IPR053876">
    <property type="entry name" value="Phage_int_M"/>
</dbReference>
<dbReference type="Pfam" id="PF22022">
    <property type="entry name" value="Phage_int_M"/>
    <property type="match status" value="1"/>
</dbReference>
<keyword evidence="2" id="KW-0229">DNA integration</keyword>
<dbReference type="Gene3D" id="3.30.160.390">
    <property type="entry name" value="Integrase, DNA-binding domain"/>
    <property type="match status" value="1"/>
</dbReference>
<dbReference type="Pfam" id="PF00589">
    <property type="entry name" value="Phage_integrase"/>
    <property type="match status" value="1"/>
</dbReference>
<dbReference type="InterPro" id="IPR002104">
    <property type="entry name" value="Integrase_catalytic"/>
</dbReference>
<protein>
    <submittedName>
        <fullName evidence="8">Integrase</fullName>
    </submittedName>
</protein>
<feature type="domain" description="Tyr recombinase" evidence="6">
    <location>
        <begin position="207"/>
        <end position="387"/>
    </location>
</feature>
<dbReference type="Pfam" id="PF13356">
    <property type="entry name" value="Arm-DNA-bind_3"/>
    <property type="match status" value="1"/>
</dbReference>
<reference evidence="8 9" key="1">
    <citation type="submission" date="2020-05" db="EMBL/GenBank/DDBJ databases">
        <title>Genomic Encyclopedia of Type Strains, Phase IV (KMG-V): Genome sequencing to study the core and pangenomes of soil and plant-associated prokaryotes.</title>
        <authorList>
            <person name="Whitman W."/>
        </authorList>
    </citation>
    <scope>NUCLEOTIDE SEQUENCE [LARGE SCALE GENOMIC DNA]</scope>
    <source>
        <strain evidence="8 9">C29</strain>
    </source>
</reference>
<gene>
    <name evidence="8" type="ORF">HNQ01_004125</name>
</gene>
<dbReference type="Gene3D" id="1.10.443.10">
    <property type="entry name" value="Intergrase catalytic core"/>
    <property type="match status" value="1"/>
</dbReference>
<dbReference type="PANTHER" id="PTHR30629">
    <property type="entry name" value="PROPHAGE INTEGRASE"/>
    <property type="match status" value="1"/>
</dbReference>
<sequence>MPKRAKELSALEVKRLTAPGWHAVGTVAGLGLKVSHAGNRAWVLRVMVGAKRREIGLGAYPDVTLAGAHEKARAARLQIEQGIDPIAERREIRARLIAEQTEGMTFSQCAAAYIKAHREGWKNAKHAAQWESTLAQYAGPVIGDMLVRHVETRHVLAVLEPIWKDKTETATRLRARLELVMDWAAVRGERASANPARWRGHLDKLLPKPSKVAKKGHHAALDWREIGPFMVCLRAAEGVGARCLEFAILTGARSGEARGATWREIDMQARTWTVPAERMKAGKEHRVPLSDAAVRLLEGLPRFVGNDLVFPGPRGGVLSDATLGAVLKRLGVPVTAHGFRSTFRDWAAESTAYPPDVVEMALAHTIRNKVEAAYRRGDLFEKRRQLMQAWADYCARVETSAEVVSIGAARVA</sequence>
<organism evidence="8 9">
    <name type="scientific">Sphaerotilus uruguayifluvii</name>
    <dbReference type="NCBI Taxonomy" id="2735897"/>
    <lineage>
        <taxon>Bacteria</taxon>
        <taxon>Pseudomonadati</taxon>
        <taxon>Pseudomonadota</taxon>
        <taxon>Betaproteobacteria</taxon>
        <taxon>Burkholderiales</taxon>
        <taxon>Sphaerotilaceae</taxon>
        <taxon>Sphaerotilus</taxon>
    </lineage>
</organism>
<evidence type="ECO:0000259" key="6">
    <source>
        <dbReference type="PROSITE" id="PS51898"/>
    </source>
</evidence>
<comment type="similarity">
    <text evidence="1">Belongs to the 'phage' integrase family.</text>
</comment>
<dbReference type="InterPro" id="IPR013762">
    <property type="entry name" value="Integrase-like_cat_sf"/>
</dbReference>
<keyword evidence="9" id="KW-1185">Reference proteome</keyword>
<evidence type="ECO:0000256" key="3">
    <source>
        <dbReference type="ARBA" id="ARBA00023125"/>
    </source>
</evidence>
<dbReference type="InterPro" id="IPR044068">
    <property type="entry name" value="CB"/>
</dbReference>
<dbReference type="Proteomes" id="UP001516061">
    <property type="component" value="Unassembled WGS sequence"/>
</dbReference>
<dbReference type="PANTHER" id="PTHR30629:SF2">
    <property type="entry name" value="PROPHAGE INTEGRASE INTS-RELATED"/>
    <property type="match status" value="1"/>
</dbReference>
<dbReference type="PROSITE" id="PS51898">
    <property type="entry name" value="TYR_RECOMBINASE"/>
    <property type="match status" value="1"/>
</dbReference>
<dbReference type="CDD" id="cd00801">
    <property type="entry name" value="INT_P4_C"/>
    <property type="match status" value="1"/>
</dbReference>
<dbReference type="InterPro" id="IPR038488">
    <property type="entry name" value="Integrase_DNA-bd_sf"/>
</dbReference>
<evidence type="ECO:0000313" key="8">
    <source>
        <dbReference type="EMBL" id="NRT58357.1"/>
    </source>
</evidence>
<keyword evidence="3 5" id="KW-0238">DNA-binding</keyword>
<accession>A0ABX2GAD5</accession>
<evidence type="ECO:0000256" key="1">
    <source>
        <dbReference type="ARBA" id="ARBA00008857"/>
    </source>
</evidence>